<evidence type="ECO:0000256" key="1">
    <source>
        <dbReference type="SAM" id="MobiDB-lite"/>
    </source>
</evidence>
<dbReference type="AlphaFoldDB" id="A0A6A0AWJ2"/>
<organism evidence="2 3">
    <name type="scientific">Streptomyces pacificus</name>
    <dbReference type="NCBI Taxonomy" id="2705029"/>
    <lineage>
        <taxon>Bacteria</taxon>
        <taxon>Bacillati</taxon>
        <taxon>Actinomycetota</taxon>
        <taxon>Actinomycetes</taxon>
        <taxon>Kitasatosporales</taxon>
        <taxon>Streptomycetaceae</taxon>
        <taxon>Streptomyces</taxon>
    </lineage>
</organism>
<feature type="region of interest" description="Disordered" evidence="1">
    <location>
        <begin position="122"/>
        <end position="147"/>
    </location>
</feature>
<comment type="caution">
    <text evidence="2">The sequence shown here is derived from an EMBL/GenBank/DDBJ whole genome shotgun (WGS) entry which is preliminary data.</text>
</comment>
<accession>A0A6A0AWJ2</accession>
<sequence length="147" mass="15559">MKASADGRWRLLCFPVERDELLRKLVERNEREDANAVVVTPEALEGLLCPLRRASERGRGDRGAGPAVSRVRAPGCWDLGCFDGPAARQSIKYGVVDGQPRIGDGDPVVVAVDVLPQAGPLAAGARGEPAAPPAQVVQEARASREVG</sequence>
<protein>
    <submittedName>
        <fullName evidence="2">Uncharacterized protein</fullName>
    </submittedName>
</protein>
<proteinExistence type="predicted"/>
<evidence type="ECO:0000313" key="2">
    <source>
        <dbReference type="EMBL" id="GFH37232.1"/>
    </source>
</evidence>
<dbReference type="RefSeq" id="WP_254076798.1">
    <property type="nucleotide sequence ID" value="NZ_BLLG01000009.1"/>
</dbReference>
<dbReference type="EMBL" id="BLLG01000009">
    <property type="protein sequence ID" value="GFH37232.1"/>
    <property type="molecule type" value="Genomic_DNA"/>
</dbReference>
<reference evidence="2 3" key="1">
    <citation type="submission" date="2020-02" db="EMBL/GenBank/DDBJ databases">
        <title>Whole Genome Shotgun Sequence of Streptomyces sp. strain CWH03.</title>
        <authorList>
            <person name="Dohra H."/>
            <person name="Kodani S."/>
            <person name="Yamamura H."/>
        </authorList>
    </citation>
    <scope>NUCLEOTIDE SEQUENCE [LARGE SCALE GENOMIC DNA]</scope>
    <source>
        <strain evidence="2 3">CWH03</strain>
    </source>
</reference>
<feature type="compositionally biased region" description="Low complexity" evidence="1">
    <location>
        <begin position="122"/>
        <end position="140"/>
    </location>
</feature>
<gene>
    <name evidence="2" type="ORF">SCWH03_34680</name>
</gene>
<dbReference type="Proteomes" id="UP000484988">
    <property type="component" value="Unassembled WGS sequence"/>
</dbReference>
<evidence type="ECO:0000313" key="3">
    <source>
        <dbReference type="Proteomes" id="UP000484988"/>
    </source>
</evidence>
<keyword evidence="3" id="KW-1185">Reference proteome</keyword>
<name>A0A6A0AWJ2_9ACTN</name>